<feature type="compositionally biased region" description="Low complexity" evidence="3">
    <location>
        <begin position="7"/>
        <end position="18"/>
    </location>
</feature>
<evidence type="ECO:0000256" key="1">
    <source>
        <dbReference type="ARBA" id="ARBA00010364"/>
    </source>
</evidence>
<comment type="caution">
    <text evidence="4">The sequence shown here is derived from an EMBL/GenBank/DDBJ whole genome shotgun (WGS) entry which is preliminary data.</text>
</comment>
<evidence type="ECO:0000313" key="4">
    <source>
        <dbReference type="EMBL" id="MBB5739865.1"/>
    </source>
</evidence>
<dbReference type="SUPFAM" id="SSF69786">
    <property type="entry name" value="YggU-like"/>
    <property type="match status" value="1"/>
</dbReference>
<name>A0A7W9C6J1_9CAUL</name>
<dbReference type="Proteomes" id="UP000527324">
    <property type="component" value="Unassembled WGS sequence"/>
</dbReference>
<dbReference type="NCBIfam" id="TIGR00251">
    <property type="entry name" value="DUF167 family protein"/>
    <property type="match status" value="1"/>
</dbReference>
<feature type="compositionally biased region" description="Basic and acidic residues" evidence="3">
    <location>
        <begin position="37"/>
        <end position="46"/>
    </location>
</feature>
<dbReference type="Gene3D" id="3.30.1200.10">
    <property type="entry name" value="YggU-like"/>
    <property type="match status" value="1"/>
</dbReference>
<feature type="region of interest" description="Disordered" evidence="3">
    <location>
        <begin position="1"/>
        <end position="46"/>
    </location>
</feature>
<evidence type="ECO:0000313" key="5">
    <source>
        <dbReference type="Proteomes" id="UP000527324"/>
    </source>
</evidence>
<comment type="similarity">
    <text evidence="1 2">Belongs to the UPF0235 family.</text>
</comment>
<evidence type="ECO:0000256" key="3">
    <source>
        <dbReference type="SAM" id="MobiDB-lite"/>
    </source>
</evidence>
<dbReference type="PANTHER" id="PTHR13420:SF7">
    <property type="entry name" value="UPF0235 PROTEIN C15ORF40"/>
    <property type="match status" value="1"/>
</dbReference>
<dbReference type="PANTHER" id="PTHR13420">
    <property type="entry name" value="UPF0235 PROTEIN C15ORF40"/>
    <property type="match status" value="1"/>
</dbReference>
<gene>
    <name evidence="4" type="ORF">GGQ93_001579</name>
</gene>
<dbReference type="GO" id="GO:0005737">
    <property type="term" value="C:cytoplasm"/>
    <property type="evidence" value="ECO:0007669"/>
    <property type="project" value="TreeGrafter"/>
</dbReference>
<protein>
    <recommendedName>
        <fullName evidence="2">UPF0235 protein GGQ93_001579</fullName>
    </recommendedName>
</protein>
<proteinExistence type="inferred from homology"/>
<sequence>MSKWSGAPPIIAPRIDAPPVDPLSRLPIKLQPGASGDRIDGWDTDPEGRPVLKVRVRARPVDGEANAALVKFLAKALSVSRSSVVLERGGQSRLKMIVIEGLDEAGLKARIAAATGEAG</sequence>
<keyword evidence="5" id="KW-1185">Reference proteome</keyword>
<accession>A0A7W9C6J1</accession>
<dbReference type="RefSeq" id="WP_183216220.1">
    <property type="nucleotide sequence ID" value="NZ_CAJFZW010000009.1"/>
</dbReference>
<organism evidence="4 5">
    <name type="scientific">Brevundimonas aurantiaca</name>
    <dbReference type="NCBI Taxonomy" id="74316"/>
    <lineage>
        <taxon>Bacteria</taxon>
        <taxon>Pseudomonadati</taxon>
        <taxon>Pseudomonadota</taxon>
        <taxon>Alphaproteobacteria</taxon>
        <taxon>Caulobacterales</taxon>
        <taxon>Caulobacteraceae</taxon>
        <taxon>Brevundimonas</taxon>
    </lineage>
</organism>
<dbReference type="HAMAP" id="MF_00634">
    <property type="entry name" value="UPF0235"/>
    <property type="match status" value="1"/>
</dbReference>
<dbReference type="SMART" id="SM01152">
    <property type="entry name" value="DUF167"/>
    <property type="match status" value="1"/>
</dbReference>
<dbReference type="AlphaFoldDB" id="A0A7W9C6J1"/>
<dbReference type="Pfam" id="PF02594">
    <property type="entry name" value="DUF167"/>
    <property type="match status" value="1"/>
</dbReference>
<reference evidence="4 5" key="1">
    <citation type="submission" date="2020-08" db="EMBL/GenBank/DDBJ databases">
        <title>Genomic Encyclopedia of Type Strains, Phase IV (KMG-IV): sequencing the most valuable type-strain genomes for metagenomic binning, comparative biology and taxonomic classification.</title>
        <authorList>
            <person name="Goeker M."/>
        </authorList>
    </citation>
    <scope>NUCLEOTIDE SEQUENCE [LARGE SCALE GENOMIC DNA]</scope>
    <source>
        <strain evidence="4 5">DSM 4731</strain>
    </source>
</reference>
<evidence type="ECO:0000256" key="2">
    <source>
        <dbReference type="HAMAP-Rule" id="MF_00634"/>
    </source>
</evidence>
<dbReference type="InterPro" id="IPR036591">
    <property type="entry name" value="YggU-like_sf"/>
</dbReference>
<dbReference type="InterPro" id="IPR003746">
    <property type="entry name" value="DUF167"/>
</dbReference>
<dbReference type="EMBL" id="JACHOQ010000003">
    <property type="protein sequence ID" value="MBB5739865.1"/>
    <property type="molecule type" value="Genomic_DNA"/>
</dbReference>